<dbReference type="GO" id="GO:0071555">
    <property type="term" value="P:cell wall organization"/>
    <property type="evidence" value="ECO:0007669"/>
    <property type="project" value="UniProtKB-KW"/>
</dbReference>
<keyword evidence="8" id="KW-0997">Cell inner membrane</keyword>
<evidence type="ECO:0000256" key="24">
    <source>
        <dbReference type="ARBA" id="ARBA00044770"/>
    </source>
</evidence>
<keyword evidence="33" id="KW-1185">Reference proteome</keyword>
<keyword evidence="18 28" id="KW-1133">Transmembrane helix</keyword>
<reference evidence="32 33" key="1">
    <citation type="submission" date="2015-03" db="EMBL/GenBank/DDBJ databases">
        <title>Caedibacter varicaedens, whole genome shotgun sequence.</title>
        <authorList>
            <person name="Suzuki H."/>
            <person name="Dapper A.L."/>
            <person name="Gibson A.K."/>
            <person name="Jackson C."/>
            <person name="Lee H."/>
            <person name="Pejaver V.R."/>
            <person name="Doak T."/>
            <person name="Lynch M."/>
        </authorList>
    </citation>
    <scope>NUCLEOTIDE SEQUENCE [LARGE SCALE GENOMIC DNA]</scope>
</reference>
<dbReference type="PANTHER" id="PTHR32282">
    <property type="entry name" value="BINDING PROTEIN TRANSPEPTIDASE, PUTATIVE-RELATED"/>
    <property type="match status" value="1"/>
</dbReference>
<dbReference type="UniPathway" id="UPA00219"/>
<proteinExistence type="inferred from homology"/>
<evidence type="ECO:0000256" key="1">
    <source>
        <dbReference type="ARBA" id="ARBA00004249"/>
    </source>
</evidence>
<dbReference type="PANTHER" id="PTHR32282:SF27">
    <property type="entry name" value="PENICILLIN-BINDING PROTEIN 1A"/>
    <property type="match status" value="1"/>
</dbReference>
<dbReference type="GO" id="GO:0008658">
    <property type="term" value="F:penicillin binding"/>
    <property type="evidence" value="ECO:0007669"/>
    <property type="project" value="InterPro"/>
</dbReference>
<feature type="compositionally biased region" description="Polar residues" evidence="27">
    <location>
        <begin position="797"/>
        <end position="815"/>
    </location>
</feature>
<dbReference type="Gene3D" id="3.40.710.10">
    <property type="entry name" value="DD-peptidase/beta-lactamase superfamily"/>
    <property type="match status" value="2"/>
</dbReference>
<dbReference type="InterPro" id="IPR023346">
    <property type="entry name" value="Lysozyme-like_dom_sf"/>
</dbReference>
<evidence type="ECO:0000313" key="33">
    <source>
        <dbReference type="Proteomes" id="UP000036771"/>
    </source>
</evidence>
<dbReference type="InterPro" id="IPR031376">
    <property type="entry name" value="PCB_OB"/>
</dbReference>
<feature type="domain" description="Penicillin-binding protein OB-like" evidence="31">
    <location>
        <begin position="324"/>
        <end position="446"/>
    </location>
</feature>
<evidence type="ECO:0000313" key="32">
    <source>
        <dbReference type="EMBL" id="GAO97439.1"/>
    </source>
</evidence>
<dbReference type="GO" id="GO:0046677">
    <property type="term" value="P:response to antibiotic"/>
    <property type="evidence" value="ECO:0007669"/>
    <property type="project" value="UniProtKB-KW"/>
</dbReference>
<comment type="subcellular location">
    <subcellularLocation>
        <location evidence="1">Cell inner membrane</location>
        <topology evidence="1">Single-pass type II membrane protein</topology>
    </subcellularLocation>
</comment>
<keyword evidence="16" id="KW-0735">Signal-anchor</keyword>
<evidence type="ECO:0000259" key="31">
    <source>
        <dbReference type="Pfam" id="PF17092"/>
    </source>
</evidence>
<dbReference type="InterPro" id="IPR001264">
    <property type="entry name" value="Glyco_trans_51"/>
</dbReference>
<evidence type="ECO:0000256" key="26">
    <source>
        <dbReference type="ARBA" id="ARBA00060592"/>
    </source>
</evidence>
<evidence type="ECO:0000256" key="7">
    <source>
        <dbReference type="ARBA" id="ARBA00022475"/>
    </source>
</evidence>
<dbReference type="FunFam" id="1.10.3810.10:FF:000003">
    <property type="entry name" value="Penicillin-binding protein 1a"/>
    <property type="match status" value="1"/>
</dbReference>
<dbReference type="Pfam" id="PF00912">
    <property type="entry name" value="Transgly"/>
    <property type="match status" value="1"/>
</dbReference>
<evidence type="ECO:0000256" key="6">
    <source>
        <dbReference type="ARBA" id="ARBA00018638"/>
    </source>
</evidence>
<feature type="domain" description="Penicillin-binding protein transpeptidase" evidence="29">
    <location>
        <begin position="448"/>
        <end position="740"/>
    </location>
</feature>
<keyword evidence="15" id="KW-0133">Cell shape</keyword>
<dbReference type="GO" id="GO:0008360">
    <property type="term" value="P:regulation of cell shape"/>
    <property type="evidence" value="ECO:0007669"/>
    <property type="project" value="UniProtKB-KW"/>
</dbReference>
<evidence type="ECO:0000256" key="12">
    <source>
        <dbReference type="ARBA" id="ARBA00022679"/>
    </source>
</evidence>
<dbReference type="GO" id="GO:0005886">
    <property type="term" value="C:plasma membrane"/>
    <property type="evidence" value="ECO:0007669"/>
    <property type="project" value="UniProtKB-SubCell"/>
</dbReference>
<keyword evidence="20" id="KW-0046">Antibiotic resistance</keyword>
<dbReference type="GO" id="GO:0009002">
    <property type="term" value="F:serine-type D-Ala-D-Ala carboxypeptidase activity"/>
    <property type="evidence" value="ECO:0007669"/>
    <property type="project" value="UniProtKB-EC"/>
</dbReference>
<dbReference type="Pfam" id="PF00905">
    <property type="entry name" value="Transpeptidase"/>
    <property type="match status" value="1"/>
</dbReference>
<evidence type="ECO:0000256" key="22">
    <source>
        <dbReference type="ARBA" id="ARBA00023316"/>
    </source>
</evidence>
<evidence type="ECO:0000256" key="27">
    <source>
        <dbReference type="SAM" id="MobiDB-lite"/>
    </source>
</evidence>
<accession>A0A0K8MC18</accession>
<dbReference type="NCBIfam" id="TIGR02074">
    <property type="entry name" value="PBP_1a_fam"/>
    <property type="match status" value="1"/>
</dbReference>
<dbReference type="GO" id="GO:0030288">
    <property type="term" value="C:outer membrane-bounded periplasmic space"/>
    <property type="evidence" value="ECO:0007669"/>
    <property type="project" value="TreeGrafter"/>
</dbReference>
<dbReference type="GO" id="GO:0008955">
    <property type="term" value="F:peptidoglycan glycosyltransferase activity"/>
    <property type="evidence" value="ECO:0007669"/>
    <property type="project" value="UniProtKB-EC"/>
</dbReference>
<dbReference type="EC" id="2.4.99.28" evidence="24"/>
<keyword evidence="22" id="KW-0961">Cell wall biogenesis/degradation</keyword>
<dbReference type="EMBL" id="BBVC01000004">
    <property type="protein sequence ID" value="GAO97439.1"/>
    <property type="molecule type" value="Genomic_DNA"/>
</dbReference>
<dbReference type="SUPFAM" id="SSF53955">
    <property type="entry name" value="Lysozyme-like"/>
    <property type="match status" value="1"/>
</dbReference>
<evidence type="ECO:0000256" key="18">
    <source>
        <dbReference type="ARBA" id="ARBA00022989"/>
    </source>
</evidence>
<keyword evidence="9" id="KW-0121">Carboxypeptidase</keyword>
<dbReference type="EC" id="3.4.16.4" evidence="5"/>
<keyword evidence="17" id="KW-0573">Peptidoglycan synthesis</keyword>
<evidence type="ECO:0000256" key="19">
    <source>
        <dbReference type="ARBA" id="ARBA00023136"/>
    </source>
</evidence>
<dbReference type="STRING" id="1629334.Cva_00071"/>
<dbReference type="Pfam" id="PF17092">
    <property type="entry name" value="PCB_OB"/>
    <property type="match status" value="1"/>
</dbReference>
<evidence type="ECO:0000259" key="29">
    <source>
        <dbReference type="Pfam" id="PF00905"/>
    </source>
</evidence>
<keyword evidence="7" id="KW-1003">Cell membrane</keyword>
<name>A0A0K8MC18_9PROT</name>
<keyword evidence="14" id="KW-0378">Hydrolase</keyword>
<evidence type="ECO:0000259" key="30">
    <source>
        <dbReference type="Pfam" id="PF00912"/>
    </source>
</evidence>
<keyword evidence="13 28" id="KW-0812">Transmembrane</keyword>
<dbReference type="InterPro" id="IPR012338">
    <property type="entry name" value="Beta-lactam/transpept-like"/>
</dbReference>
<dbReference type="Proteomes" id="UP000036771">
    <property type="component" value="Unassembled WGS sequence"/>
</dbReference>
<dbReference type="GO" id="GO:0006508">
    <property type="term" value="P:proteolysis"/>
    <property type="evidence" value="ECO:0007669"/>
    <property type="project" value="UniProtKB-KW"/>
</dbReference>
<dbReference type="InterPro" id="IPR001460">
    <property type="entry name" value="PCN-bd_Tpept"/>
</dbReference>
<evidence type="ECO:0000256" key="21">
    <source>
        <dbReference type="ARBA" id="ARBA00023268"/>
    </source>
</evidence>
<dbReference type="SUPFAM" id="SSF56601">
    <property type="entry name" value="beta-lactamase/transpeptidase-like"/>
    <property type="match status" value="1"/>
</dbReference>
<dbReference type="AlphaFoldDB" id="A0A0K8MC18"/>
<evidence type="ECO:0000256" key="11">
    <source>
        <dbReference type="ARBA" id="ARBA00022676"/>
    </source>
</evidence>
<evidence type="ECO:0000256" key="14">
    <source>
        <dbReference type="ARBA" id="ARBA00022801"/>
    </source>
</evidence>
<gene>
    <name evidence="32" type="primary">mrcA</name>
    <name evidence="32" type="ORF">Cva_00071</name>
</gene>
<keyword evidence="10" id="KW-0645">Protease</keyword>
<organism evidence="32 33">
    <name type="scientific">Caedimonas varicaedens</name>
    <dbReference type="NCBI Taxonomy" id="1629334"/>
    <lineage>
        <taxon>Bacteria</taxon>
        <taxon>Pseudomonadati</taxon>
        <taxon>Pseudomonadota</taxon>
        <taxon>Alphaproteobacteria</taxon>
        <taxon>Holosporales</taxon>
        <taxon>Caedimonadaceae</taxon>
        <taxon>Caedimonas</taxon>
    </lineage>
</organism>
<evidence type="ECO:0000256" key="16">
    <source>
        <dbReference type="ARBA" id="ARBA00022968"/>
    </source>
</evidence>
<keyword evidence="19 28" id="KW-0472">Membrane</keyword>
<comment type="catalytic activity">
    <reaction evidence="23">
        <text>Preferential cleavage: (Ac)2-L-Lys-D-Ala-|-D-Ala. Also transpeptidation of peptidyl-alanyl moieties that are N-acyl substituents of D-alanine.</text>
        <dbReference type="EC" id="3.4.16.4"/>
    </reaction>
</comment>
<keyword evidence="11" id="KW-0328">Glycosyltransferase</keyword>
<feature type="region of interest" description="Disordered" evidence="27">
    <location>
        <begin position="791"/>
        <end position="846"/>
    </location>
</feature>
<evidence type="ECO:0000256" key="5">
    <source>
        <dbReference type="ARBA" id="ARBA00012448"/>
    </source>
</evidence>
<comment type="pathway">
    <text evidence="26">Glycan biosynthesis.</text>
</comment>
<feature type="domain" description="Glycosyl transferase family 51" evidence="30">
    <location>
        <begin position="56"/>
        <end position="236"/>
    </location>
</feature>
<comment type="caution">
    <text evidence="32">The sequence shown here is derived from an EMBL/GenBank/DDBJ whole genome shotgun (WGS) entry which is preliminary data.</text>
</comment>
<evidence type="ECO:0000256" key="20">
    <source>
        <dbReference type="ARBA" id="ARBA00023251"/>
    </source>
</evidence>
<evidence type="ECO:0000256" key="13">
    <source>
        <dbReference type="ARBA" id="ARBA00022692"/>
    </source>
</evidence>
<evidence type="ECO:0000256" key="4">
    <source>
        <dbReference type="ARBA" id="ARBA00007739"/>
    </source>
</evidence>
<comment type="similarity">
    <text evidence="4">In the N-terminal section; belongs to the glycosyltransferase 51 family.</text>
</comment>
<keyword evidence="21" id="KW-0511">Multifunctional enzyme</keyword>
<dbReference type="GO" id="GO:0009252">
    <property type="term" value="P:peptidoglycan biosynthetic process"/>
    <property type="evidence" value="ECO:0007669"/>
    <property type="project" value="UniProtKB-UniPathway"/>
</dbReference>
<evidence type="ECO:0000256" key="15">
    <source>
        <dbReference type="ARBA" id="ARBA00022960"/>
    </source>
</evidence>
<feature type="transmembrane region" description="Helical" evidence="28">
    <location>
        <begin position="7"/>
        <end position="30"/>
    </location>
</feature>
<evidence type="ECO:0000256" key="9">
    <source>
        <dbReference type="ARBA" id="ARBA00022645"/>
    </source>
</evidence>
<evidence type="ECO:0000256" key="17">
    <source>
        <dbReference type="ARBA" id="ARBA00022984"/>
    </source>
</evidence>
<dbReference type="Gene3D" id="1.10.3810.10">
    <property type="entry name" value="Biosynthetic peptidoglycan transglycosylase-like"/>
    <property type="match status" value="1"/>
</dbReference>
<evidence type="ECO:0000256" key="3">
    <source>
        <dbReference type="ARBA" id="ARBA00007090"/>
    </source>
</evidence>
<evidence type="ECO:0000256" key="23">
    <source>
        <dbReference type="ARBA" id="ARBA00034000"/>
    </source>
</evidence>
<protein>
    <recommendedName>
        <fullName evidence="6">Penicillin-binding protein 1A</fullName>
        <ecNumber evidence="24">2.4.99.28</ecNumber>
        <ecNumber evidence="5">3.4.16.4</ecNumber>
    </recommendedName>
</protein>
<dbReference type="InterPro" id="IPR036950">
    <property type="entry name" value="PBP_transglycosylase"/>
</dbReference>
<keyword evidence="12" id="KW-0808">Transferase</keyword>
<sequence>MLKRFSYILAIIVLTLLIALGGMLALFYHYGSGLPDYQHLADYKPPVVTRLYANDGHMFAEYAWEKRIYVPVQSIPKRVIQAFLAAEDKNFYQHSGIDIPSIISAALTNIGRVAESKRPVGASTITQQVAKNFLLADIAHAVSYERKIKEAILAFRLESAYSKDYILELFLNEIYLGSSSYGVAAAALNYFNKSLDELTISEIAYLAGLPKAPSRYHPVRYPEAAKIRRNYVVRRMFEDGYITAQEAKEAAAEPIVLHERNPGEVVHGSYFAEEVRRELMEKFGEKALYQEGLVVRTSLDPQLQEVARQSLRQGLIDYDRRHGWRGAILHLILSKEEKTLPEKAKEALAPWIPKLKAVVEPSGIGAWHMSVVLAVGSQEVTIGFKDGTSGQISLKELQWARKYINEYALGSGVVKPGDVLSVGDVILVEPSLNDKKKFKLCQIPAVSGAIIVMDPHTGRVLAMHGGFSFKISQFNRATQAMRQIGSTFKPFAYLAALEKGLTPSTLLYDGPFSIDLGPGLGVWSPRNYERDYLGSITLRRAFELSRNLAPVRMTHEYVGMKNVKQVAEKLGVVDHLPLQLATVLGAAESTLLKVTTAYAMIANGGRKITPTLLDRVQDRHGKNLYVNQGRFCEGCGNVYWMNSPPSLVDRRQQVIDPATAYQMISLLQGDVERGTAKGVRDLNRPLAGKTGTSNDYRDTWFVGFTPDLVVGVFVGFDVPRDLGQHENGARVALPIFKTFMAEALKNTPAIPFRIPSGIKFVRVDAMTGLPAAGSEPNVIFEAFKPGTDENSFGKPPFSQTLSPLSQEPKPDSSTESLEEPFSLPTARQPDALPPAPRTIEGTGGLY</sequence>
<comment type="catalytic activity">
    <reaction evidence="25">
        <text>[GlcNAc-(1-&gt;4)-Mur2Ac(oyl-L-Ala-gamma-D-Glu-L-Lys-D-Ala-D-Ala)](n)-di-trans,octa-cis-undecaprenyl diphosphate + beta-D-GlcNAc-(1-&gt;4)-Mur2Ac(oyl-L-Ala-gamma-D-Glu-L-Lys-D-Ala-D-Ala)-di-trans,octa-cis-undecaprenyl diphosphate = [GlcNAc-(1-&gt;4)-Mur2Ac(oyl-L-Ala-gamma-D-Glu-L-Lys-D-Ala-D-Ala)](n+1)-di-trans,octa-cis-undecaprenyl diphosphate + di-trans,octa-cis-undecaprenyl diphosphate + H(+)</text>
        <dbReference type="Rhea" id="RHEA:23708"/>
        <dbReference type="Rhea" id="RHEA-COMP:9602"/>
        <dbReference type="Rhea" id="RHEA-COMP:9603"/>
        <dbReference type="ChEBI" id="CHEBI:15378"/>
        <dbReference type="ChEBI" id="CHEBI:58405"/>
        <dbReference type="ChEBI" id="CHEBI:60033"/>
        <dbReference type="ChEBI" id="CHEBI:78435"/>
        <dbReference type="EC" id="2.4.99.28"/>
    </reaction>
</comment>
<evidence type="ECO:0000256" key="25">
    <source>
        <dbReference type="ARBA" id="ARBA00049902"/>
    </source>
</evidence>
<evidence type="ECO:0000256" key="8">
    <source>
        <dbReference type="ARBA" id="ARBA00022519"/>
    </source>
</evidence>
<evidence type="ECO:0000256" key="28">
    <source>
        <dbReference type="SAM" id="Phobius"/>
    </source>
</evidence>
<comment type="similarity">
    <text evidence="3">In the C-terminal section; belongs to the transpeptidase family.</text>
</comment>
<comment type="pathway">
    <text evidence="2">Cell wall biogenesis; peptidoglycan biosynthesis.</text>
</comment>
<dbReference type="InterPro" id="IPR050396">
    <property type="entry name" value="Glycosyltr_51/Transpeptidase"/>
</dbReference>
<evidence type="ECO:0000256" key="2">
    <source>
        <dbReference type="ARBA" id="ARBA00004752"/>
    </source>
</evidence>
<evidence type="ECO:0000256" key="10">
    <source>
        <dbReference type="ARBA" id="ARBA00022670"/>
    </source>
</evidence>